<dbReference type="PANTHER" id="PTHR21666:SF263">
    <property type="entry name" value="MUREIN HYDROLASE ACTIVATOR NLPD"/>
    <property type="match status" value="1"/>
</dbReference>
<dbReference type="Pfam" id="PF01551">
    <property type="entry name" value="Peptidase_M23"/>
    <property type="match status" value="1"/>
</dbReference>
<dbReference type="SMART" id="SM00257">
    <property type="entry name" value="LysM"/>
    <property type="match status" value="1"/>
</dbReference>
<evidence type="ECO:0000313" key="6">
    <source>
        <dbReference type="Proteomes" id="UP000430564"/>
    </source>
</evidence>
<dbReference type="GO" id="GO:0004222">
    <property type="term" value="F:metalloendopeptidase activity"/>
    <property type="evidence" value="ECO:0007669"/>
    <property type="project" value="TreeGrafter"/>
</dbReference>
<dbReference type="CDD" id="cd00118">
    <property type="entry name" value="LysM"/>
    <property type="match status" value="1"/>
</dbReference>
<evidence type="ECO:0000259" key="4">
    <source>
        <dbReference type="PROSITE" id="PS51782"/>
    </source>
</evidence>
<reference evidence="5 6" key="1">
    <citation type="submission" date="2019-10" db="EMBL/GenBank/DDBJ databases">
        <title>Genome diversity of Sutterella seckii.</title>
        <authorList>
            <person name="Chaplin A.V."/>
            <person name="Sokolova S.R."/>
            <person name="Mosin K.A."/>
            <person name="Ivanova E.L."/>
            <person name="Kochetkova T.O."/>
            <person name="Goltsov A.Y."/>
            <person name="Trofimov D.Y."/>
            <person name="Efimov B.A."/>
        </authorList>
    </citation>
    <scope>NUCLEOTIDE SEQUENCE [LARGE SCALE GENOMIC DNA]</scope>
    <source>
        <strain evidence="5 6">ASD393</strain>
    </source>
</reference>
<dbReference type="InterPro" id="IPR050570">
    <property type="entry name" value="Cell_wall_metabolism_enzyme"/>
</dbReference>
<dbReference type="PROSITE" id="PS51257">
    <property type="entry name" value="PROKAR_LIPOPROTEIN"/>
    <property type="match status" value="1"/>
</dbReference>
<dbReference type="Gene3D" id="2.70.70.10">
    <property type="entry name" value="Glucose Permease (Domain IIA)"/>
    <property type="match status" value="1"/>
</dbReference>
<dbReference type="InterPro" id="IPR001969">
    <property type="entry name" value="Aspartic_peptidase_AS"/>
</dbReference>
<dbReference type="Gene3D" id="3.10.350.10">
    <property type="entry name" value="LysM domain"/>
    <property type="match status" value="1"/>
</dbReference>
<dbReference type="GO" id="GO:0009279">
    <property type="term" value="C:cell outer membrane"/>
    <property type="evidence" value="ECO:0007669"/>
    <property type="project" value="TreeGrafter"/>
</dbReference>
<dbReference type="PROSITE" id="PS51782">
    <property type="entry name" value="LYSM"/>
    <property type="match status" value="1"/>
</dbReference>
<dbReference type="InterPro" id="IPR036779">
    <property type="entry name" value="LysM_dom_sf"/>
</dbReference>
<dbReference type="GO" id="GO:0006508">
    <property type="term" value="P:proteolysis"/>
    <property type="evidence" value="ECO:0007669"/>
    <property type="project" value="InterPro"/>
</dbReference>
<dbReference type="PANTHER" id="PTHR21666">
    <property type="entry name" value="PEPTIDASE-RELATED"/>
    <property type="match status" value="1"/>
</dbReference>
<accession>A0A6I1EIV8</accession>
<feature type="domain" description="LysM" evidence="4">
    <location>
        <begin position="60"/>
        <end position="104"/>
    </location>
</feature>
<gene>
    <name evidence="5" type="ORF">GBM95_08560</name>
</gene>
<dbReference type="Proteomes" id="UP000430564">
    <property type="component" value="Unassembled WGS sequence"/>
</dbReference>
<evidence type="ECO:0000256" key="3">
    <source>
        <dbReference type="SAM" id="SignalP"/>
    </source>
</evidence>
<dbReference type="PROSITE" id="PS00141">
    <property type="entry name" value="ASP_PROTEASE"/>
    <property type="match status" value="1"/>
</dbReference>
<dbReference type="Pfam" id="PF01476">
    <property type="entry name" value="LysM"/>
    <property type="match status" value="1"/>
</dbReference>
<dbReference type="GO" id="GO:0004190">
    <property type="term" value="F:aspartic-type endopeptidase activity"/>
    <property type="evidence" value="ECO:0007669"/>
    <property type="project" value="InterPro"/>
</dbReference>
<dbReference type="EMBL" id="WEHX01000064">
    <property type="protein sequence ID" value="KAB7656945.1"/>
    <property type="molecule type" value="Genomic_DNA"/>
</dbReference>
<dbReference type="InterPro" id="IPR018392">
    <property type="entry name" value="LysM"/>
</dbReference>
<feature type="chain" id="PRO_5026162027" evidence="3">
    <location>
        <begin position="22"/>
        <end position="300"/>
    </location>
</feature>
<dbReference type="CDD" id="cd12797">
    <property type="entry name" value="M23_peptidase"/>
    <property type="match status" value="1"/>
</dbReference>
<evidence type="ECO:0000313" key="5">
    <source>
        <dbReference type="EMBL" id="KAB7656945.1"/>
    </source>
</evidence>
<dbReference type="SUPFAM" id="SSF51261">
    <property type="entry name" value="Duplicated hybrid motif"/>
    <property type="match status" value="1"/>
</dbReference>
<dbReference type="InterPro" id="IPR016047">
    <property type="entry name" value="M23ase_b-sheet_dom"/>
</dbReference>
<keyword evidence="3" id="KW-0732">Signal</keyword>
<evidence type="ECO:0000256" key="1">
    <source>
        <dbReference type="ARBA" id="ARBA00038420"/>
    </source>
</evidence>
<dbReference type="RefSeq" id="WP_152158717.1">
    <property type="nucleotide sequence ID" value="NZ_WEHX01000064.1"/>
</dbReference>
<protein>
    <submittedName>
        <fullName evidence="5">Peptidoglycan DD-metalloendopeptidase family protein</fullName>
    </submittedName>
</protein>
<dbReference type="OrthoDB" id="9795421at2"/>
<organism evidence="5 6">
    <name type="scientific">Sutterella seckii</name>
    <dbReference type="NCBI Taxonomy" id="1944635"/>
    <lineage>
        <taxon>Bacteria</taxon>
        <taxon>Pseudomonadati</taxon>
        <taxon>Pseudomonadota</taxon>
        <taxon>Betaproteobacteria</taxon>
        <taxon>Burkholderiales</taxon>
        <taxon>Sutterellaceae</taxon>
        <taxon>Sutterella</taxon>
    </lineage>
</organism>
<comment type="caution">
    <text evidence="5">The sequence shown here is derived from an EMBL/GenBank/DDBJ whole genome shotgun (WGS) entry which is preliminary data.</text>
</comment>
<feature type="signal peptide" evidence="3">
    <location>
        <begin position="1"/>
        <end position="21"/>
    </location>
</feature>
<dbReference type="AlphaFoldDB" id="A0A6I1EIV8"/>
<proteinExistence type="inferred from homology"/>
<feature type="region of interest" description="Disordered" evidence="2">
    <location>
        <begin position="152"/>
        <end position="173"/>
    </location>
</feature>
<dbReference type="GO" id="GO:0032153">
    <property type="term" value="C:cell division site"/>
    <property type="evidence" value="ECO:0007669"/>
    <property type="project" value="TreeGrafter"/>
</dbReference>
<evidence type="ECO:0000256" key="2">
    <source>
        <dbReference type="SAM" id="MobiDB-lite"/>
    </source>
</evidence>
<comment type="similarity">
    <text evidence="1">Belongs to the E.coli NlpD/Haemophilus LppB family.</text>
</comment>
<name>A0A6I1EIV8_9BURK</name>
<dbReference type="InterPro" id="IPR011055">
    <property type="entry name" value="Dup_hybrid_motif"/>
</dbReference>
<sequence>MRVLSRSRTGFILSAAALVLAGCSSLPPGEVPIVNRNVASGSSTALDSPMKLGGVSDSGATHTVAPGDTIYNISQRYGVNASDLMQMNAITDPTTLRLGQVLRLPRATRAPVTTASSAVKIHRLEAQAPIETSTVIAPAETSSSEPVIKAAEEKTPEAKPAVEEAKTPEKKEAPAVIPGTRFLWPARGPILSDYAKNGKGLDIGGTAGSVVVAAGAGQILFVGGGVKGYGNLVIVKHTPTLVTAYGHNSKVVVKPGDQVKAGQKIAEMGSTDADRVMLRFEVRDKGQPVDPMKYLPPARQ</sequence>